<proteinExistence type="predicted"/>
<protein>
    <recommendedName>
        <fullName evidence="3">F-box domain-containing protein</fullName>
    </recommendedName>
</protein>
<evidence type="ECO:0000313" key="1">
    <source>
        <dbReference type="EMBL" id="KIM45693.1"/>
    </source>
</evidence>
<keyword evidence="2" id="KW-1185">Reference proteome</keyword>
<dbReference type="EMBL" id="KN831772">
    <property type="protein sequence ID" value="KIM45693.1"/>
    <property type="molecule type" value="Genomic_DNA"/>
</dbReference>
<accession>A0A0C2Y787</accession>
<dbReference type="Proteomes" id="UP000053424">
    <property type="component" value="Unassembled WGS sequence"/>
</dbReference>
<reference evidence="1 2" key="1">
    <citation type="submission" date="2014-04" db="EMBL/GenBank/DDBJ databases">
        <authorList>
            <consortium name="DOE Joint Genome Institute"/>
            <person name="Kuo A."/>
            <person name="Gay G."/>
            <person name="Dore J."/>
            <person name="Kohler A."/>
            <person name="Nagy L.G."/>
            <person name="Floudas D."/>
            <person name="Copeland A."/>
            <person name="Barry K.W."/>
            <person name="Cichocki N."/>
            <person name="Veneault-Fourrey C."/>
            <person name="LaButti K."/>
            <person name="Lindquist E.A."/>
            <person name="Lipzen A."/>
            <person name="Lundell T."/>
            <person name="Morin E."/>
            <person name="Murat C."/>
            <person name="Sun H."/>
            <person name="Tunlid A."/>
            <person name="Henrissat B."/>
            <person name="Grigoriev I.V."/>
            <person name="Hibbett D.S."/>
            <person name="Martin F."/>
            <person name="Nordberg H.P."/>
            <person name="Cantor M.N."/>
            <person name="Hua S.X."/>
        </authorList>
    </citation>
    <scope>NUCLEOTIDE SEQUENCE [LARGE SCALE GENOMIC DNA]</scope>
    <source>
        <strain evidence="2">h7</strain>
    </source>
</reference>
<name>A0A0C2Y787_HEBCY</name>
<evidence type="ECO:0000313" key="2">
    <source>
        <dbReference type="Proteomes" id="UP000053424"/>
    </source>
</evidence>
<sequence>MVSIDDMPNEILHKILREVFDASSQMISTFPSEQLFYVAGLASPHSWLSESYYTVPRPRHGTLFAFTAARVCTLWQDIAFTWRDAWEHVVFDLQEDPKPFHEVFDWSGDNPIMVYMFNSILPQTTVEMQMLEAERVQKIVGYLVPHLNRCKSIRIDAAFSLSLPPPIYYFSQDFKMTKLTSLYLEADISVGLPSFNYSRKSLVAPLPALIRLSLTGAAIMKTAWECPQWVDVVPQLRTLKVTTFCFVDQNPESDRNEPDKDTLAFFISVISRIQLTTRLHLHNLSLSYDAPEKVIPRTYRLSTRSIYLHEISSPFLYEFFRWLKHDEIAEVIRIGDSTISPPPTDHIPIAAHCLELSRITTSSSVRAILSILNTSSLRVIGCPGFDDSVIEWLTKGDSVPGLSGKKTFAMENTEHLEILESVNFSSPVLRSLIQIRAHAASERIKADPTSQGVICIRYMEVSGNCPGLSDDDMVWYTENSEIVYVRWVRKGVRALPIIRDVE</sequence>
<dbReference type="HOGENOM" id="CLU_027732_2_0_1"/>
<dbReference type="AlphaFoldDB" id="A0A0C2Y787"/>
<evidence type="ECO:0008006" key="3">
    <source>
        <dbReference type="Google" id="ProtNLM"/>
    </source>
</evidence>
<gene>
    <name evidence="1" type="ORF">M413DRAFT_8793</name>
</gene>
<reference evidence="2" key="2">
    <citation type="submission" date="2015-01" db="EMBL/GenBank/DDBJ databases">
        <title>Evolutionary Origins and Diversification of the Mycorrhizal Mutualists.</title>
        <authorList>
            <consortium name="DOE Joint Genome Institute"/>
            <consortium name="Mycorrhizal Genomics Consortium"/>
            <person name="Kohler A."/>
            <person name="Kuo A."/>
            <person name="Nagy L.G."/>
            <person name="Floudas D."/>
            <person name="Copeland A."/>
            <person name="Barry K.W."/>
            <person name="Cichocki N."/>
            <person name="Veneault-Fourrey C."/>
            <person name="LaButti K."/>
            <person name="Lindquist E.A."/>
            <person name="Lipzen A."/>
            <person name="Lundell T."/>
            <person name="Morin E."/>
            <person name="Murat C."/>
            <person name="Riley R."/>
            <person name="Ohm R."/>
            <person name="Sun H."/>
            <person name="Tunlid A."/>
            <person name="Henrissat B."/>
            <person name="Grigoriev I.V."/>
            <person name="Hibbett D.S."/>
            <person name="Martin F."/>
        </authorList>
    </citation>
    <scope>NUCLEOTIDE SEQUENCE [LARGE SCALE GENOMIC DNA]</scope>
    <source>
        <strain evidence="2">h7</strain>
    </source>
</reference>
<organism evidence="1 2">
    <name type="scientific">Hebeloma cylindrosporum</name>
    <dbReference type="NCBI Taxonomy" id="76867"/>
    <lineage>
        <taxon>Eukaryota</taxon>
        <taxon>Fungi</taxon>
        <taxon>Dikarya</taxon>
        <taxon>Basidiomycota</taxon>
        <taxon>Agaricomycotina</taxon>
        <taxon>Agaricomycetes</taxon>
        <taxon>Agaricomycetidae</taxon>
        <taxon>Agaricales</taxon>
        <taxon>Agaricineae</taxon>
        <taxon>Hymenogastraceae</taxon>
        <taxon>Hebeloma</taxon>
    </lineage>
</organism>
<dbReference type="OrthoDB" id="3001771at2759"/>